<organism evidence="1">
    <name type="scientific">Arundo donax</name>
    <name type="common">Giant reed</name>
    <name type="synonym">Donax arundinaceus</name>
    <dbReference type="NCBI Taxonomy" id="35708"/>
    <lineage>
        <taxon>Eukaryota</taxon>
        <taxon>Viridiplantae</taxon>
        <taxon>Streptophyta</taxon>
        <taxon>Embryophyta</taxon>
        <taxon>Tracheophyta</taxon>
        <taxon>Spermatophyta</taxon>
        <taxon>Magnoliopsida</taxon>
        <taxon>Liliopsida</taxon>
        <taxon>Poales</taxon>
        <taxon>Poaceae</taxon>
        <taxon>PACMAD clade</taxon>
        <taxon>Arundinoideae</taxon>
        <taxon>Arundineae</taxon>
        <taxon>Arundo</taxon>
    </lineage>
</organism>
<name>A0A0A8YIF2_ARUDO</name>
<reference evidence="1" key="1">
    <citation type="submission" date="2014-09" db="EMBL/GenBank/DDBJ databases">
        <authorList>
            <person name="Magalhaes I.L.F."/>
            <person name="Oliveira U."/>
            <person name="Santos F.R."/>
            <person name="Vidigal T.H.D.A."/>
            <person name="Brescovit A.D."/>
            <person name="Santos A.J."/>
        </authorList>
    </citation>
    <scope>NUCLEOTIDE SEQUENCE</scope>
    <source>
        <tissue evidence="1">Shoot tissue taken approximately 20 cm above the soil surface</tissue>
    </source>
</reference>
<reference evidence="1" key="2">
    <citation type="journal article" date="2015" name="Data Brief">
        <title>Shoot transcriptome of the giant reed, Arundo donax.</title>
        <authorList>
            <person name="Barrero R.A."/>
            <person name="Guerrero F.D."/>
            <person name="Moolhuijzen P."/>
            <person name="Goolsby J.A."/>
            <person name="Tidwell J."/>
            <person name="Bellgard S.E."/>
            <person name="Bellgard M.I."/>
        </authorList>
    </citation>
    <scope>NUCLEOTIDE SEQUENCE</scope>
    <source>
        <tissue evidence="1">Shoot tissue taken approximately 20 cm above the soil surface</tissue>
    </source>
</reference>
<sequence length="71" mass="8651">MFNQRGLVHAARWWPRDLQQKHHGWRRQAAARWSGAKQLKHLSWRSAGTGRRRHCWDRRSRFLEHLLTTLV</sequence>
<accession>A0A0A8YIF2</accession>
<evidence type="ECO:0000313" key="1">
    <source>
        <dbReference type="EMBL" id="JAD25756.1"/>
    </source>
</evidence>
<dbReference type="AlphaFoldDB" id="A0A0A8YIF2"/>
<proteinExistence type="predicted"/>
<dbReference type="EMBL" id="GBRH01272139">
    <property type="protein sequence ID" value="JAD25756.1"/>
    <property type="molecule type" value="Transcribed_RNA"/>
</dbReference>
<protein>
    <submittedName>
        <fullName evidence="1">Uncharacterized protein</fullName>
    </submittedName>
</protein>